<sequence length="157" mass="17730">MKTRFFLLIYIPVLLIVSTIGIWFFEYVLTGNPNSAFNNIFSSLWWTVQTLTTLGYGDLAPVTLGGQLFSILVMGAGLIQLALIISLVSDRLVSHRGAKERGLAEVQMQNHILVCSDDMIFIQKILEENRSFVNQERVVLVCPFEKHPMQSDPLDQN</sequence>
<feature type="non-terminal residue" evidence="13">
    <location>
        <position position="157"/>
    </location>
</feature>
<keyword evidence="2" id="KW-0813">Transport</keyword>
<dbReference type="InterPro" id="IPR005821">
    <property type="entry name" value="Ion_trans_dom"/>
</dbReference>
<accession>A0A382S2M5</accession>
<dbReference type="GO" id="GO:0001508">
    <property type="term" value="P:action potential"/>
    <property type="evidence" value="ECO:0007669"/>
    <property type="project" value="TreeGrafter"/>
</dbReference>
<evidence type="ECO:0000256" key="3">
    <source>
        <dbReference type="ARBA" id="ARBA00022538"/>
    </source>
</evidence>
<keyword evidence="4 11" id="KW-0812">Transmembrane</keyword>
<evidence type="ECO:0000256" key="10">
    <source>
        <dbReference type="ARBA" id="ARBA00023303"/>
    </source>
</evidence>
<evidence type="ECO:0000256" key="9">
    <source>
        <dbReference type="ARBA" id="ARBA00023136"/>
    </source>
</evidence>
<comment type="subcellular location">
    <subcellularLocation>
        <location evidence="1">Membrane</location>
        <topology evidence="1">Multi-pass membrane protein</topology>
    </subcellularLocation>
</comment>
<dbReference type="PANTHER" id="PTHR11537:SF252">
    <property type="entry name" value="POTASSIUM VOLTAGE-GATED CHANNEL PROTEIN SHAW"/>
    <property type="match status" value="1"/>
</dbReference>
<keyword evidence="7 11" id="KW-1133">Transmembrane helix</keyword>
<dbReference type="GO" id="GO:0008076">
    <property type="term" value="C:voltage-gated potassium channel complex"/>
    <property type="evidence" value="ECO:0007669"/>
    <property type="project" value="InterPro"/>
</dbReference>
<reference evidence="13" key="1">
    <citation type="submission" date="2018-05" db="EMBL/GenBank/DDBJ databases">
        <authorList>
            <person name="Lanie J.A."/>
            <person name="Ng W.-L."/>
            <person name="Kazmierczak K.M."/>
            <person name="Andrzejewski T.M."/>
            <person name="Davidsen T.M."/>
            <person name="Wayne K.J."/>
            <person name="Tettelin H."/>
            <person name="Glass J.I."/>
            <person name="Rusch D."/>
            <person name="Podicherti R."/>
            <person name="Tsui H.-C.T."/>
            <person name="Winkler M.E."/>
        </authorList>
    </citation>
    <scope>NUCLEOTIDE SEQUENCE</scope>
</reference>
<dbReference type="Pfam" id="PF00520">
    <property type="entry name" value="Ion_trans"/>
    <property type="match status" value="1"/>
</dbReference>
<evidence type="ECO:0000256" key="4">
    <source>
        <dbReference type="ARBA" id="ARBA00022692"/>
    </source>
</evidence>
<evidence type="ECO:0000256" key="8">
    <source>
        <dbReference type="ARBA" id="ARBA00023065"/>
    </source>
</evidence>
<evidence type="ECO:0000256" key="6">
    <source>
        <dbReference type="ARBA" id="ARBA00022958"/>
    </source>
</evidence>
<name>A0A382S2M5_9ZZZZ</name>
<keyword evidence="6" id="KW-0630">Potassium</keyword>
<dbReference type="Gene3D" id="1.10.287.70">
    <property type="match status" value="1"/>
</dbReference>
<evidence type="ECO:0000256" key="2">
    <source>
        <dbReference type="ARBA" id="ARBA00022448"/>
    </source>
</evidence>
<gene>
    <name evidence="13" type="ORF">METZ01_LOCUS356656</name>
</gene>
<keyword evidence="3" id="KW-0633">Potassium transport</keyword>
<keyword evidence="9 11" id="KW-0472">Membrane</keyword>
<evidence type="ECO:0000256" key="7">
    <source>
        <dbReference type="ARBA" id="ARBA00022989"/>
    </source>
</evidence>
<proteinExistence type="predicted"/>
<keyword evidence="5" id="KW-0631">Potassium channel</keyword>
<evidence type="ECO:0000256" key="1">
    <source>
        <dbReference type="ARBA" id="ARBA00004141"/>
    </source>
</evidence>
<dbReference type="GO" id="GO:0005251">
    <property type="term" value="F:delayed rectifier potassium channel activity"/>
    <property type="evidence" value="ECO:0007669"/>
    <property type="project" value="TreeGrafter"/>
</dbReference>
<evidence type="ECO:0000313" key="13">
    <source>
        <dbReference type="EMBL" id="SVD03802.1"/>
    </source>
</evidence>
<evidence type="ECO:0000256" key="5">
    <source>
        <dbReference type="ARBA" id="ARBA00022826"/>
    </source>
</evidence>
<protein>
    <recommendedName>
        <fullName evidence="12">Ion transport domain-containing protein</fullName>
    </recommendedName>
</protein>
<dbReference type="SUPFAM" id="SSF81324">
    <property type="entry name" value="Voltage-gated potassium channels"/>
    <property type="match status" value="1"/>
</dbReference>
<feature type="domain" description="Ion transport" evidence="12">
    <location>
        <begin position="6"/>
        <end position="93"/>
    </location>
</feature>
<keyword evidence="10" id="KW-0407">Ion channel</keyword>
<organism evidence="13">
    <name type="scientific">marine metagenome</name>
    <dbReference type="NCBI Taxonomy" id="408172"/>
    <lineage>
        <taxon>unclassified sequences</taxon>
        <taxon>metagenomes</taxon>
        <taxon>ecological metagenomes</taxon>
    </lineage>
</organism>
<feature type="transmembrane region" description="Helical" evidence="11">
    <location>
        <begin position="68"/>
        <end position="89"/>
    </location>
</feature>
<dbReference type="PRINTS" id="PR00169">
    <property type="entry name" value="KCHANNEL"/>
</dbReference>
<dbReference type="PANTHER" id="PTHR11537">
    <property type="entry name" value="VOLTAGE-GATED POTASSIUM CHANNEL"/>
    <property type="match status" value="1"/>
</dbReference>
<dbReference type="EMBL" id="UINC01125751">
    <property type="protein sequence ID" value="SVD03802.1"/>
    <property type="molecule type" value="Genomic_DNA"/>
</dbReference>
<keyword evidence="8" id="KW-0406">Ion transport</keyword>
<dbReference type="AlphaFoldDB" id="A0A382S2M5"/>
<evidence type="ECO:0000256" key="11">
    <source>
        <dbReference type="SAM" id="Phobius"/>
    </source>
</evidence>
<evidence type="ECO:0000259" key="12">
    <source>
        <dbReference type="Pfam" id="PF00520"/>
    </source>
</evidence>
<dbReference type="InterPro" id="IPR028325">
    <property type="entry name" value="VG_K_chnl"/>
</dbReference>
<feature type="transmembrane region" description="Helical" evidence="11">
    <location>
        <begin position="7"/>
        <end position="25"/>
    </location>
</feature>